<keyword evidence="2" id="KW-1185">Reference proteome</keyword>
<comment type="caution">
    <text evidence="1">The sequence shown here is derived from an EMBL/GenBank/DDBJ whole genome shotgun (WGS) entry which is preliminary data.</text>
</comment>
<evidence type="ECO:0000313" key="1">
    <source>
        <dbReference type="EMBL" id="CAJ0607745.1"/>
    </source>
</evidence>
<dbReference type="Proteomes" id="UP001176961">
    <property type="component" value="Unassembled WGS sequence"/>
</dbReference>
<organism evidence="1 2">
    <name type="scientific">Cylicocyclus nassatus</name>
    <name type="common">Nematode worm</name>
    <dbReference type="NCBI Taxonomy" id="53992"/>
    <lineage>
        <taxon>Eukaryota</taxon>
        <taxon>Metazoa</taxon>
        <taxon>Ecdysozoa</taxon>
        <taxon>Nematoda</taxon>
        <taxon>Chromadorea</taxon>
        <taxon>Rhabditida</taxon>
        <taxon>Rhabditina</taxon>
        <taxon>Rhabditomorpha</taxon>
        <taxon>Strongyloidea</taxon>
        <taxon>Strongylidae</taxon>
        <taxon>Cylicocyclus</taxon>
    </lineage>
</organism>
<protein>
    <submittedName>
        <fullName evidence="1">Uncharacterized protein</fullName>
    </submittedName>
</protein>
<reference evidence="1" key="1">
    <citation type="submission" date="2023-07" db="EMBL/GenBank/DDBJ databases">
        <authorList>
            <consortium name="CYATHOMIX"/>
        </authorList>
    </citation>
    <scope>NUCLEOTIDE SEQUENCE</scope>
    <source>
        <strain evidence="1">N/A</strain>
    </source>
</reference>
<dbReference type="EMBL" id="CATQJL010000316">
    <property type="protein sequence ID" value="CAJ0607745.1"/>
    <property type="molecule type" value="Genomic_DNA"/>
</dbReference>
<dbReference type="AlphaFoldDB" id="A0AA36MET9"/>
<sequence>MKQLFHGNLVIDKYSYFVAAPVLHNRKGNGLNVIWTLQPKDVTKKMHETFLKDPAIQFASSTCYDGG</sequence>
<name>A0AA36MET9_CYLNA</name>
<accession>A0AA36MET9</accession>
<proteinExistence type="predicted"/>
<gene>
    <name evidence="1" type="ORF">CYNAS_LOCUS19728</name>
</gene>
<evidence type="ECO:0000313" key="2">
    <source>
        <dbReference type="Proteomes" id="UP001176961"/>
    </source>
</evidence>